<gene>
    <name evidence="3" type="ordered locus">Despr_0315</name>
</gene>
<dbReference type="AlphaFoldDB" id="A0A7U3YJF6"/>
<feature type="domain" description="PSP1 C-terminal" evidence="2">
    <location>
        <begin position="86"/>
        <end position="171"/>
    </location>
</feature>
<dbReference type="Pfam" id="PF04468">
    <property type="entry name" value="PSP1"/>
    <property type="match status" value="1"/>
</dbReference>
<evidence type="ECO:0000313" key="3">
    <source>
        <dbReference type="EMBL" id="ADW16499.1"/>
    </source>
</evidence>
<dbReference type="EMBL" id="CP002364">
    <property type="protein sequence ID" value="ADW16499.1"/>
    <property type="molecule type" value="Genomic_DNA"/>
</dbReference>
<organism evidence="3 4">
    <name type="scientific">Desulfobulbus propionicus (strain ATCC 33891 / DSM 2032 / VKM B-1956 / 1pr3)</name>
    <dbReference type="NCBI Taxonomy" id="577650"/>
    <lineage>
        <taxon>Bacteria</taxon>
        <taxon>Pseudomonadati</taxon>
        <taxon>Thermodesulfobacteriota</taxon>
        <taxon>Desulfobulbia</taxon>
        <taxon>Desulfobulbales</taxon>
        <taxon>Desulfobulbaceae</taxon>
        <taxon>Desulfobulbus</taxon>
    </lineage>
</organism>
<sequence>MTDADIEPQLVEPAPIGEGCGEETVLHYYKIRFREQGQELTACAQLTDLVRGDRVMVRTEQGPEPATVVSRSPRGVDSAIARPVNYRINRRASDEECEKYAQLPQLEQQAFRLCRRQIEKLGLPMHLVRVERFFNGSKIIFYFTAESRVDFRELVKALVQEFRTRVEMRQIGVRHETQMTGGLGACGRELCCTAFLNKFDSVSIKMAKAQDLPLNPAKISGLCNRLLCCLTYEYETYKTMKKGMPRVGRQVQLEGKTYLVTRQIPLLGKVAAVSSEGEERLLTEEEWRAADPIAKSTGRKGPGKKGGWSKPAAIDIWGMKDEPEEE</sequence>
<dbReference type="KEGG" id="dpr:Despr_0315"/>
<name>A0A7U3YJF6_DESPD</name>
<reference evidence="3 4" key="1">
    <citation type="journal article" date="2011" name="Stand. Genomic Sci.">
        <title>Complete genome sequence of Desulfobulbus propionicus type strain (1pr3).</title>
        <authorList>
            <person name="Pagani I."/>
            <person name="Lapidus A."/>
            <person name="Nolan M."/>
            <person name="Lucas S."/>
            <person name="Hammon N."/>
            <person name="Deshpande S."/>
            <person name="Cheng J.F."/>
            <person name="Chertkov O."/>
            <person name="Davenport K."/>
            <person name="Tapia R."/>
            <person name="Han C."/>
            <person name="Goodwin L."/>
            <person name="Pitluck S."/>
            <person name="Liolios K."/>
            <person name="Mavromatis K."/>
            <person name="Ivanova N."/>
            <person name="Mikhailova N."/>
            <person name="Pati A."/>
            <person name="Chen A."/>
            <person name="Palaniappan K."/>
            <person name="Land M."/>
            <person name="Hauser L."/>
            <person name="Chang Y.J."/>
            <person name="Jeffries C.D."/>
            <person name="Detter J.C."/>
            <person name="Brambilla E."/>
            <person name="Kannan K.P."/>
            <person name="Djao O.D."/>
            <person name="Rohde M."/>
            <person name="Pukall R."/>
            <person name="Spring S."/>
            <person name="Goker M."/>
            <person name="Sikorski J."/>
            <person name="Woyke T."/>
            <person name="Bristow J."/>
            <person name="Eisen J.A."/>
            <person name="Markowitz V."/>
            <person name="Hugenholtz P."/>
            <person name="Kyrpides N.C."/>
            <person name="Klenk H.P."/>
        </authorList>
    </citation>
    <scope>NUCLEOTIDE SEQUENCE [LARGE SCALE GENOMIC DNA]</scope>
    <source>
        <strain evidence="4">ATCC 33891 / DSM 2032 / 1pr3</strain>
    </source>
</reference>
<accession>A0A7U3YJF6</accession>
<dbReference type="Proteomes" id="UP000006365">
    <property type="component" value="Chromosome"/>
</dbReference>
<protein>
    <submittedName>
        <fullName evidence="3">PSP1 domain protein</fullName>
    </submittedName>
</protein>
<dbReference type="PROSITE" id="PS51411">
    <property type="entry name" value="PSP1_C"/>
    <property type="match status" value="1"/>
</dbReference>
<dbReference type="RefSeq" id="WP_015723047.1">
    <property type="nucleotide sequence ID" value="NC_014972.1"/>
</dbReference>
<keyword evidence="4" id="KW-1185">Reference proteome</keyword>
<feature type="region of interest" description="Disordered" evidence="1">
    <location>
        <begin position="292"/>
        <end position="326"/>
    </location>
</feature>
<dbReference type="InterPro" id="IPR047767">
    <property type="entry name" value="PSP1-like"/>
</dbReference>
<proteinExistence type="predicted"/>
<dbReference type="PANTHER" id="PTHR43830">
    <property type="entry name" value="PROTEIN PSP1"/>
    <property type="match status" value="1"/>
</dbReference>
<evidence type="ECO:0000313" key="4">
    <source>
        <dbReference type="Proteomes" id="UP000006365"/>
    </source>
</evidence>
<dbReference type="NCBIfam" id="NF041131">
    <property type="entry name" value="RicT_YaaT_fam"/>
    <property type="match status" value="1"/>
</dbReference>
<evidence type="ECO:0000256" key="1">
    <source>
        <dbReference type="SAM" id="MobiDB-lite"/>
    </source>
</evidence>
<dbReference type="PANTHER" id="PTHR43830:SF3">
    <property type="entry name" value="PROTEIN PSP1"/>
    <property type="match status" value="1"/>
</dbReference>
<evidence type="ECO:0000259" key="2">
    <source>
        <dbReference type="PROSITE" id="PS51411"/>
    </source>
</evidence>
<dbReference type="InterPro" id="IPR007557">
    <property type="entry name" value="PSP1_C"/>
</dbReference>
<dbReference type="GO" id="GO:0005737">
    <property type="term" value="C:cytoplasm"/>
    <property type="evidence" value="ECO:0007669"/>
    <property type="project" value="TreeGrafter"/>
</dbReference>